<keyword evidence="10" id="KW-1185">Reference proteome</keyword>
<feature type="transmembrane region" description="Helical" evidence="5">
    <location>
        <begin position="48"/>
        <end position="67"/>
    </location>
</feature>
<dbReference type="InterPro" id="IPR018499">
    <property type="entry name" value="Tetraspanin/Peripherin"/>
</dbReference>
<dbReference type="PANTHER" id="PTHR19282">
    <property type="entry name" value="TETRASPANIN"/>
    <property type="match status" value="1"/>
</dbReference>
<dbReference type="GO" id="GO:0016020">
    <property type="term" value="C:membrane"/>
    <property type="evidence" value="ECO:0007669"/>
    <property type="project" value="UniProtKB-SubCell"/>
</dbReference>
<evidence type="ECO:0000313" key="7">
    <source>
        <dbReference type="EMBL" id="CAF1608736.1"/>
    </source>
</evidence>
<evidence type="ECO:0008006" key="11">
    <source>
        <dbReference type="Google" id="ProtNLM"/>
    </source>
</evidence>
<evidence type="ECO:0000313" key="6">
    <source>
        <dbReference type="EMBL" id="CAF1433403.1"/>
    </source>
</evidence>
<comment type="caution">
    <text evidence="7">The sequence shown here is derived from an EMBL/GenBank/DDBJ whole genome shotgun (WGS) entry which is preliminary data.</text>
</comment>
<dbReference type="Gene3D" id="1.10.1450.10">
    <property type="entry name" value="Tetraspanin"/>
    <property type="match status" value="1"/>
</dbReference>
<evidence type="ECO:0000256" key="2">
    <source>
        <dbReference type="ARBA" id="ARBA00022692"/>
    </source>
</evidence>
<evidence type="ECO:0000256" key="4">
    <source>
        <dbReference type="ARBA" id="ARBA00023136"/>
    </source>
</evidence>
<evidence type="ECO:0000313" key="9">
    <source>
        <dbReference type="EMBL" id="CAF4490363.1"/>
    </source>
</evidence>
<dbReference type="EMBL" id="CAJOBA010050140">
    <property type="protein sequence ID" value="CAF4231130.1"/>
    <property type="molecule type" value="Genomic_DNA"/>
</dbReference>
<dbReference type="EMBL" id="CAJNOQ010037543">
    <property type="protein sequence ID" value="CAF1608736.1"/>
    <property type="molecule type" value="Genomic_DNA"/>
</dbReference>
<protein>
    <recommendedName>
        <fullName evidence="11">Tetraspanin</fullName>
    </recommendedName>
</protein>
<dbReference type="Proteomes" id="UP000663829">
    <property type="component" value="Unassembled WGS sequence"/>
</dbReference>
<keyword evidence="3 5" id="KW-1133">Transmembrane helix</keyword>
<gene>
    <name evidence="7" type="ORF">GPM918_LOCUS42940</name>
    <name evidence="6" type="ORF">OVA965_LOCUS34140</name>
    <name evidence="9" type="ORF">SRO942_LOCUS44299</name>
    <name evidence="8" type="ORF">TMI583_LOCUS35052</name>
</gene>
<dbReference type="OrthoDB" id="10033535at2759"/>
<keyword evidence="4 5" id="KW-0472">Membrane</keyword>
<dbReference type="Proteomes" id="UP000677228">
    <property type="component" value="Unassembled WGS sequence"/>
</dbReference>
<dbReference type="SUPFAM" id="SSF48652">
    <property type="entry name" value="Tetraspanin"/>
    <property type="match status" value="1"/>
</dbReference>
<name>A0A816BK61_9BILA</name>
<dbReference type="AlphaFoldDB" id="A0A816BK61"/>
<dbReference type="Proteomes" id="UP000681722">
    <property type="component" value="Unassembled WGS sequence"/>
</dbReference>
<reference evidence="7" key="1">
    <citation type="submission" date="2021-02" db="EMBL/GenBank/DDBJ databases">
        <authorList>
            <person name="Nowell W R."/>
        </authorList>
    </citation>
    <scope>NUCLEOTIDE SEQUENCE</scope>
</reference>
<feature type="transmembrane region" description="Helical" evidence="5">
    <location>
        <begin position="199"/>
        <end position="224"/>
    </location>
</feature>
<sequence length="234" mass="25902">MNNARTGCVVCAVLVLVGSIGIIIAGAIIASENAPFRSYWSELFSLPIYAAVVGAFAFMFSIGLFYITMKQFPALTTIISIGLIIIGIFAFVSGVLAVRGGAHIREETYNITNYLMHNFYNLNYTNERQIYAQLQQRYKCCGVINPHDWAYVGPNVTSVPDSCCIEMSPNCGYNQLVLLNRTYIRGCGETLSHIYSIQYVVFIALSFFIMVACIAGGVAGSLFAKRIRQQYEVM</sequence>
<feature type="transmembrane region" description="Helical" evidence="5">
    <location>
        <begin position="7"/>
        <end position="28"/>
    </location>
</feature>
<feature type="transmembrane region" description="Helical" evidence="5">
    <location>
        <begin position="74"/>
        <end position="98"/>
    </location>
</feature>
<proteinExistence type="predicted"/>
<evidence type="ECO:0000313" key="10">
    <source>
        <dbReference type="Proteomes" id="UP000663829"/>
    </source>
</evidence>
<dbReference type="InterPro" id="IPR008952">
    <property type="entry name" value="Tetraspanin_EC2_sf"/>
</dbReference>
<evidence type="ECO:0000256" key="1">
    <source>
        <dbReference type="ARBA" id="ARBA00004141"/>
    </source>
</evidence>
<dbReference type="Proteomes" id="UP000682733">
    <property type="component" value="Unassembled WGS sequence"/>
</dbReference>
<dbReference type="PANTHER" id="PTHR19282:SF417">
    <property type="entry name" value="TETRASPANIN TSPA-RELATED"/>
    <property type="match status" value="1"/>
</dbReference>
<evidence type="ECO:0000256" key="5">
    <source>
        <dbReference type="SAM" id="Phobius"/>
    </source>
</evidence>
<dbReference type="EMBL" id="CAJOBC010104216">
    <property type="protein sequence ID" value="CAF4490363.1"/>
    <property type="molecule type" value="Genomic_DNA"/>
</dbReference>
<dbReference type="Pfam" id="PF00335">
    <property type="entry name" value="Tetraspanin"/>
    <property type="match status" value="1"/>
</dbReference>
<dbReference type="EMBL" id="CAJNOK010028351">
    <property type="protein sequence ID" value="CAF1433403.1"/>
    <property type="molecule type" value="Genomic_DNA"/>
</dbReference>
<organism evidence="7 10">
    <name type="scientific">Didymodactylos carnosus</name>
    <dbReference type="NCBI Taxonomy" id="1234261"/>
    <lineage>
        <taxon>Eukaryota</taxon>
        <taxon>Metazoa</taxon>
        <taxon>Spiralia</taxon>
        <taxon>Gnathifera</taxon>
        <taxon>Rotifera</taxon>
        <taxon>Eurotatoria</taxon>
        <taxon>Bdelloidea</taxon>
        <taxon>Philodinida</taxon>
        <taxon>Philodinidae</taxon>
        <taxon>Didymodactylos</taxon>
    </lineage>
</organism>
<keyword evidence="2 5" id="KW-0812">Transmembrane</keyword>
<accession>A0A816BK61</accession>
<evidence type="ECO:0000256" key="3">
    <source>
        <dbReference type="ARBA" id="ARBA00022989"/>
    </source>
</evidence>
<evidence type="ECO:0000313" key="8">
    <source>
        <dbReference type="EMBL" id="CAF4231130.1"/>
    </source>
</evidence>
<comment type="subcellular location">
    <subcellularLocation>
        <location evidence="1">Membrane</location>
        <topology evidence="1">Multi-pass membrane protein</topology>
    </subcellularLocation>
</comment>